<gene>
    <name evidence="1" type="ORF">EYF80_020679</name>
</gene>
<dbReference type="AlphaFoldDB" id="A0A4Z2HTB3"/>
<reference evidence="1 2" key="1">
    <citation type="submission" date="2019-03" db="EMBL/GenBank/DDBJ databases">
        <title>First draft genome of Liparis tanakae, snailfish: a comprehensive survey of snailfish specific genes.</title>
        <authorList>
            <person name="Kim W."/>
            <person name="Song I."/>
            <person name="Jeong J.-H."/>
            <person name="Kim D."/>
            <person name="Kim S."/>
            <person name="Ryu S."/>
            <person name="Song J.Y."/>
            <person name="Lee S.K."/>
        </authorList>
    </citation>
    <scope>NUCLEOTIDE SEQUENCE [LARGE SCALE GENOMIC DNA]</scope>
    <source>
        <tissue evidence="1">Muscle</tissue>
    </source>
</reference>
<comment type="caution">
    <text evidence="1">The sequence shown here is derived from an EMBL/GenBank/DDBJ whole genome shotgun (WGS) entry which is preliminary data.</text>
</comment>
<evidence type="ECO:0000313" key="1">
    <source>
        <dbReference type="EMBL" id="TNN69096.1"/>
    </source>
</evidence>
<keyword evidence="2" id="KW-1185">Reference proteome</keyword>
<sequence length="352" mass="37272">MVPAVREIAKAGVTARLSSTSGMLLSTKGSSDLSSTCRNIDIHNTAVGSFGPEPAENSTHILGEDAAGQTLLDLVVPGKRLLFRLELEDVQYWDKGFGMDDGSVVSQPGDDGGLHVVSRSIDHLSSADHSATLLLGLLNSCQILIHSLFSVQRPVKGGGIPGVSDADLFVGLGEPLNYRVMKTLVQHQPSGGRAALASGSHRCKDGGGYHKIQVSVLKHNDCIVSTELQQLTTKPVLHHHGHHLADMGAASERHQIHPLILCHGCADIGTSAGHGADGTGQVVLLQHLSHNLGNCHTCERCGWSSFPEADIAAGQSDGIVPAVHSHRKVKGRDDADKTDWVPLFDQGMARSL</sequence>
<protein>
    <submittedName>
        <fullName evidence="1">Uncharacterized protein</fullName>
    </submittedName>
</protein>
<organism evidence="1 2">
    <name type="scientific">Liparis tanakae</name>
    <name type="common">Tanaka's snailfish</name>
    <dbReference type="NCBI Taxonomy" id="230148"/>
    <lineage>
        <taxon>Eukaryota</taxon>
        <taxon>Metazoa</taxon>
        <taxon>Chordata</taxon>
        <taxon>Craniata</taxon>
        <taxon>Vertebrata</taxon>
        <taxon>Euteleostomi</taxon>
        <taxon>Actinopterygii</taxon>
        <taxon>Neopterygii</taxon>
        <taxon>Teleostei</taxon>
        <taxon>Neoteleostei</taxon>
        <taxon>Acanthomorphata</taxon>
        <taxon>Eupercaria</taxon>
        <taxon>Perciformes</taxon>
        <taxon>Cottioidei</taxon>
        <taxon>Cottales</taxon>
        <taxon>Liparidae</taxon>
        <taxon>Liparis</taxon>
    </lineage>
</organism>
<dbReference type="EMBL" id="SRLO01000180">
    <property type="protein sequence ID" value="TNN69096.1"/>
    <property type="molecule type" value="Genomic_DNA"/>
</dbReference>
<dbReference type="Proteomes" id="UP000314294">
    <property type="component" value="Unassembled WGS sequence"/>
</dbReference>
<accession>A0A4Z2HTB3</accession>
<evidence type="ECO:0000313" key="2">
    <source>
        <dbReference type="Proteomes" id="UP000314294"/>
    </source>
</evidence>
<proteinExistence type="predicted"/>
<name>A0A4Z2HTB3_9TELE</name>